<organism evidence="1 2">
    <name type="scientific">Gluconobacter frateurii NRIC 0228</name>
    <dbReference type="NCBI Taxonomy" id="1307946"/>
    <lineage>
        <taxon>Bacteria</taxon>
        <taxon>Pseudomonadati</taxon>
        <taxon>Pseudomonadota</taxon>
        <taxon>Alphaproteobacteria</taxon>
        <taxon>Acetobacterales</taxon>
        <taxon>Acetobacteraceae</taxon>
        <taxon>Gluconobacter</taxon>
    </lineage>
</organism>
<accession>A0ABQ0QA64</accession>
<protein>
    <submittedName>
        <fullName evidence="1">Uncharacterized protein</fullName>
    </submittedName>
</protein>
<evidence type="ECO:0000313" key="2">
    <source>
        <dbReference type="Proteomes" id="UP001061070"/>
    </source>
</evidence>
<sequence length="73" mass="8221">MDRDTKFFRHLALNSPGDGFEQIYLSARQPPTSGFWFSLSTNQQQLSTNKNGSATPYTWFGLHKRPLQPCGSG</sequence>
<evidence type="ECO:0000313" key="1">
    <source>
        <dbReference type="EMBL" id="GBR10612.1"/>
    </source>
</evidence>
<keyword evidence="2" id="KW-1185">Reference proteome</keyword>
<dbReference type="EMBL" id="BAQW01000004">
    <property type="protein sequence ID" value="GBR10612.1"/>
    <property type="molecule type" value="Genomic_DNA"/>
</dbReference>
<reference evidence="1" key="1">
    <citation type="submission" date="2013-04" db="EMBL/GenBank/DDBJ databases">
        <title>The genome sequencing project of 58 acetic acid bacteria.</title>
        <authorList>
            <person name="Okamoto-Kainuma A."/>
            <person name="Ishikawa M."/>
            <person name="Umino S."/>
            <person name="Koizumi Y."/>
            <person name="Shiwa Y."/>
            <person name="Yoshikawa H."/>
            <person name="Matsutani M."/>
            <person name="Matsushita K."/>
        </authorList>
    </citation>
    <scope>NUCLEOTIDE SEQUENCE</scope>
    <source>
        <strain evidence="1">NRIC 0228</strain>
    </source>
</reference>
<gene>
    <name evidence="1" type="ORF">AA0228_1110</name>
</gene>
<proteinExistence type="predicted"/>
<comment type="caution">
    <text evidence="1">The sequence shown here is derived from an EMBL/GenBank/DDBJ whole genome shotgun (WGS) entry which is preliminary data.</text>
</comment>
<name>A0ABQ0QA64_9PROT</name>
<dbReference type="Proteomes" id="UP001061070">
    <property type="component" value="Unassembled WGS sequence"/>
</dbReference>